<dbReference type="Proteomes" id="UP001208570">
    <property type="component" value="Unassembled WGS sequence"/>
</dbReference>
<comment type="caution">
    <text evidence="3">The sequence shown here is derived from an EMBL/GenBank/DDBJ whole genome shotgun (WGS) entry which is preliminary data.</text>
</comment>
<feature type="region of interest" description="Disordered" evidence="1">
    <location>
        <begin position="35"/>
        <end position="60"/>
    </location>
</feature>
<reference evidence="3" key="1">
    <citation type="journal article" date="2023" name="Mol. Biol. Evol.">
        <title>Third-Generation Sequencing Reveals the Adaptive Role of the Epigenome in Three Deep-Sea Polychaetes.</title>
        <authorList>
            <person name="Perez M."/>
            <person name="Aroh O."/>
            <person name="Sun Y."/>
            <person name="Lan Y."/>
            <person name="Juniper S.K."/>
            <person name="Young C.R."/>
            <person name="Angers B."/>
            <person name="Qian P.Y."/>
        </authorList>
    </citation>
    <scope>NUCLEOTIDE SEQUENCE</scope>
    <source>
        <strain evidence="3">P08H-3</strain>
    </source>
</reference>
<dbReference type="PANTHER" id="PTHR35440:SF1">
    <property type="entry name" value="TESTIS-EXPRESSED PROTEIN 36"/>
    <property type="match status" value="1"/>
</dbReference>
<dbReference type="PANTHER" id="PTHR35440">
    <property type="entry name" value="TESTIS-EXPRESSED PROTEIN 36"/>
    <property type="match status" value="1"/>
</dbReference>
<gene>
    <name evidence="3" type="ORF">LSH36_274g06080</name>
</gene>
<keyword evidence="4" id="KW-1185">Reference proteome</keyword>
<name>A0AAD9JK78_9ANNE</name>
<dbReference type="Pfam" id="PF15115">
    <property type="entry name" value="HDNR"/>
    <property type="match status" value="1"/>
</dbReference>
<dbReference type="InterPro" id="IPR029369">
    <property type="entry name" value="HDNR"/>
</dbReference>
<feature type="region of interest" description="Disordered" evidence="1">
    <location>
        <begin position="137"/>
        <end position="162"/>
    </location>
</feature>
<accession>A0AAD9JK78</accession>
<evidence type="ECO:0000313" key="3">
    <source>
        <dbReference type="EMBL" id="KAK2154236.1"/>
    </source>
</evidence>
<dbReference type="EMBL" id="JAODUP010000274">
    <property type="protein sequence ID" value="KAK2154236.1"/>
    <property type="molecule type" value="Genomic_DNA"/>
</dbReference>
<evidence type="ECO:0000313" key="4">
    <source>
        <dbReference type="Proteomes" id="UP001208570"/>
    </source>
</evidence>
<organism evidence="3 4">
    <name type="scientific">Paralvinella palmiformis</name>
    <dbReference type="NCBI Taxonomy" id="53620"/>
    <lineage>
        <taxon>Eukaryota</taxon>
        <taxon>Metazoa</taxon>
        <taxon>Spiralia</taxon>
        <taxon>Lophotrochozoa</taxon>
        <taxon>Annelida</taxon>
        <taxon>Polychaeta</taxon>
        <taxon>Sedentaria</taxon>
        <taxon>Canalipalpata</taxon>
        <taxon>Terebellida</taxon>
        <taxon>Terebelliformia</taxon>
        <taxon>Alvinellidae</taxon>
        <taxon>Paralvinella</taxon>
    </lineage>
</organism>
<proteinExistence type="predicted"/>
<feature type="domain" description="Domain of unknown function with conserved HDNR motif" evidence="2">
    <location>
        <begin position="1"/>
        <end position="159"/>
    </location>
</feature>
<evidence type="ECO:0000259" key="2">
    <source>
        <dbReference type="Pfam" id="PF15115"/>
    </source>
</evidence>
<evidence type="ECO:0000256" key="1">
    <source>
        <dbReference type="SAM" id="MobiDB-lite"/>
    </source>
</evidence>
<dbReference type="AlphaFoldDB" id="A0AAD9JK78"/>
<sequence>MPKGRSFAPVTLNDGIWFQHRGLPDPGPLLRDTSTNTGLMLSSPYKQSSSYYPPEPPEPYQDKHTRNFKKSNLFSAHDNRHTLQDHGVYFGDGHSTRTLGKHIRCPDDRQHWTDKDFLKHDGHLTTDQLYRSQYISQYRGEPTDEPPSKRRFPKIHPDPEPDLVKLDTDTTDWFGDPDVPHKTPTQVLASTQEPFLGTNKWKYSYHGLSRCYPSYSLNTKRHRDLLLPGINKVTGQVTDRVVGNVA</sequence>
<protein>
    <recommendedName>
        <fullName evidence="2">Domain of unknown function with conserved HDNR motif domain-containing protein</fullName>
    </recommendedName>
</protein>
<feature type="compositionally biased region" description="Low complexity" evidence="1">
    <location>
        <begin position="42"/>
        <end position="52"/>
    </location>
</feature>